<protein>
    <submittedName>
        <fullName evidence="2">Uncharacterized protein</fullName>
    </submittedName>
</protein>
<gene>
    <name evidence="2" type="ORF">CC86DRAFT_432279</name>
</gene>
<accession>A0A6A6ZDL7</accession>
<feature type="compositionally biased region" description="Polar residues" evidence="1">
    <location>
        <begin position="154"/>
        <end position="168"/>
    </location>
</feature>
<keyword evidence="3" id="KW-1185">Reference proteome</keyword>
<reference evidence="2" key="1">
    <citation type="journal article" date="2020" name="Stud. Mycol.">
        <title>101 Dothideomycetes genomes: a test case for predicting lifestyles and emergence of pathogens.</title>
        <authorList>
            <person name="Haridas S."/>
            <person name="Albert R."/>
            <person name="Binder M."/>
            <person name="Bloem J."/>
            <person name="Labutti K."/>
            <person name="Salamov A."/>
            <person name="Andreopoulos B."/>
            <person name="Baker S."/>
            <person name="Barry K."/>
            <person name="Bills G."/>
            <person name="Bluhm B."/>
            <person name="Cannon C."/>
            <person name="Castanera R."/>
            <person name="Culley D."/>
            <person name="Daum C."/>
            <person name="Ezra D."/>
            <person name="Gonzalez J."/>
            <person name="Henrissat B."/>
            <person name="Kuo A."/>
            <person name="Liang C."/>
            <person name="Lipzen A."/>
            <person name="Lutzoni F."/>
            <person name="Magnuson J."/>
            <person name="Mondo S."/>
            <person name="Nolan M."/>
            <person name="Ohm R."/>
            <person name="Pangilinan J."/>
            <person name="Park H.-J."/>
            <person name="Ramirez L."/>
            <person name="Alfaro M."/>
            <person name="Sun H."/>
            <person name="Tritt A."/>
            <person name="Yoshinaga Y."/>
            <person name="Zwiers L.-H."/>
            <person name="Turgeon B."/>
            <person name="Goodwin S."/>
            <person name="Spatafora J."/>
            <person name="Crous P."/>
            <person name="Grigoriev I."/>
        </authorList>
    </citation>
    <scope>NUCLEOTIDE SEQUENCE</scope>
    <source>
        <strain evidence="2">CBS 113818</strain>
    </source>
</reference>
<dbReference type="Proteomes" id="UP000799424">
    <property type="component" value="Unassembled WGS sequence"/>
</dbReference>
<proteinExistence type="predicted"/>
<feature type="region of interest" description="Disordered" evidence="1">
    <location>
        <begin position="148"/>
        <end position="168"/>
    </location>
</feature>
<dbReference type="AlphaFoldDB" id="A0A6A6ZDL7"/>
<name>A0A6A6ZDL7_9PLEO</name>
<dbReference type="EMBL" id="MU006246">
    <property type="protein sequence ID" value="KAF2819212.1"/>
    <property type="molecule type" value="Genomic_DNA"/>
</dbReference>
<sequence>MALETPSKTRPLTSLDIVKGMLGDEAHLLGYLPVRLVNHCADPFPGHLPFKIRFGKTLDSFTVCSQISAMPQEIPKIEFYKPLHRAWSRVKGEESVSATGEISHGLVPVKDFAPAALCNLLLRKRVLSGSFSGSSFNNLVAKSRPSSPAALTRLPTTPQTRMSFSSFPNSPLSVDPEQEFTAYMTLQEHLVVSDFGVEDVDKKIEQSRRDRNVELANAARESDERFHTQLSANVATSRPSKTWSWKTSKGSMQGSSVRFRRSTRLKFRWLSVCVCLERRSGEKVLQGERETKLRAQSLVEHDLDVNGRQFSAHRLSYGPI</sequence>
<evidence type="ECO:0000313" key="3">
    <source>
        <dbReference type="Proteomes" id="UP000799424"/>
    </source>
</evidence>
<evidence type="ECO:0000256" key="1">
    <source>
        <dbReference type="SAM" id="MobiDB-lite"/>
    </source>
</evidence>
<organism evidence="2 3">
    <name type="scientific">Ophiobolus disseminans</name>
    <dbReference type="NCBI Taxonomy" id="1469910"/>
    <lineage>
        <taxon>Eukaryota</taxon>
        <taxon>Fungi</taxon>
        <taxon>Dikarya</taxon>
        <taxon>Ascomycota</taxon>
        <taxon>Pezizomycotina</taxon>
        <taxon>Dothideomycetes</taxon>
        <taxon>Pleosporomycetidae</taxon>
        <taxon>Pleosporales</taxon>
        <taxon>Pleosporineae</taxon>
        <taxon>Phaeosphaeriaceae</taxon>
        <taxon>Ophiobolus</taxon>
    </lineage>
</organism>
<evidence type="ECO:0000313" key="2">
    <source>
        <dbReference type="EMBL" id="KAF2819212.1"/>
    </source>
</evidence>